<organism evidence="3 4">
    <name type="scientific">Verruconis gallopava</name>
    <dbReference type="NCBI Taxonomy" id="253628"/>
    <lineage>
        <taxon>Eukaryota</taxon>
        <taxon>Fungi</taxon>
        <taxon>Dikarya</taxon>
        <taxon>Ascomycota</taxon>
        <taxon>Pezizomycotina</taxon>
        <taxon>Dothideomycetes</taxon>
        <taxon>Pleosporomycetidae</taxon>
        <taxon>Venturiales</taxon>
        <taxon>Sympoventuriaceae</taxon>
        <taxon>Verruconis</taxon>
    </lineage>
</organism>
<dbReference type="Proteomes" id="UP000053259">
    <property type="component" value="Unassembled WGS sequence"/>
</dbReference>
<accession>A0A0D1XWL1</accession>
<dbReference type="AlphaFoldDB" id="A0A0D1XWL1"/>
<dbReference type="Pfam" id="PF06687">
    <property type="entry name" value="SUR7"/>
    <property type="match status" value="1"/>
</dbReference>
<dbReference type="GO" id="GO:0031505">
    <property type="term" value="P:fungal-type cell wall organization"/>
    <property type="evidence" value="ECO:0007669"/>
    <property type="project" value="TreeGrafter"/>
</dbReference>
<evidence type="ECO:0000256" key="2">
    <source>
        <dbReference type="SAM" id="Phobius"/>
    </source>
</evidence>
<dbReference type="HOGENOM" id="CLU_034574_1_0_1"/>
<dbReference type="InterPro" id="IPR052413">
    <property type="entry name" value="SUR7_domain"/>
</dbReference>
<dbReference type="GeneID" id="27310013"/>
<name>A0A0D1XWL1_9PEZI</name>
<dbReference type="InterPro" id="IPR009571">
    <property type="entry name" value="SUR7/Rim9-like_fungi"/>
</dbReference>
<keyword evidence="2" id="KW-1133">Transmembrane helix</keyword>
<evidence type="ECO:0008006" key="5">
    <source>
        <dbReference type="Google" id="ProtNLM"/>
    </source>
</evidence>
<feature type="compositionally biased region" description="Basic and acidic residues" evidence="1">
    <location>
        <begin position="266"/>
        <end position="276"/>
    </location>
</feature>
<reference evidence="3 4" key="1">
    <citation type="submission" date="2015-01" db="EMBL/GenBank/DDBJ databases">
        <title>The Genome Sequence of Ochroconis gallopava CBS43764.</title>
        <authorList>
            <consortium name="The Broad Institute Genomics Platform"/>
            <person name="Cuomo C."/>
            <person name="de Hoog S."/>
            <person name="Gorbushina A."/>
            <person name="Stielow B."/>
            <person name="Teixiera M."/>
            <person name="Abouelleil A."/>
            <person name="Chapman S.B."/>
            <person name="Priest M."/>
            <person name="Young S.K."/>
            <person name="Wortman J."/>
            <person name="Nusbaum C."/>
            <person name="Birren B."/>
        </authorList>
    </citation>
    <scope>NUCLEOTIDE SEQUENCE [LARGE SCALE GENOMIC DNA]</scope>
    <source>
        <strain evidence="3 4">CBS 43764</strain>
    </source>
</reference>
<dbReference type="RefSeq" id="XP_016217040.1">
    <property type="nucleotide sequence ID" value="XM_016355024.1"/>
</dbReference>
<dbReference type="VEuPathDB" id="FungiDB:PV09_02040"/>
<dbReference type="EMBL" id="KN847533">
    <property type="protein sequence ID" value="KIW07171.1"/>
    <property type="molecule type" value="Genomic_DNA"/>
</dbReference>
<dbReference type="GO" id="GO:0051285">
    <property type="term" value="C:cell cortex of cell tip"/>
    <property type="evidence" value="ECO:0007669"/>
    <property type="project" value="TreeGrafter"/>
</dbReference>
<dbReference type="InParanoid" id="A0A0D1XWL1"/>
<keyword evidence="2" id="KW-0812">Transmembrane</keyword>
<dbReference type="GO" id="GO:0005886">
    <property type="term" value="C:plasma membrane"/>
    <property type="evidence" value="ECO:0007669"/>
    <property type="project" value="InterPro"/>
</dbReference>
<keyword evidence="2" id="KW-0472">Membrane</keyword>
<keyword evidence="4" id="KW-1185">Reference proteome</keyword>
<dbReference type="OrthoDB" id="4480814at2759"/>
<feature type="region of interest" description="Disordered" evidence="1">
    <location>
        <begin position="266"/>
        <end position="325"/>
    </location>
</feature>
<gene>
    <name evidence="3" type="ORF">PV09_02040</name>
</gene>
<evidence type="ECO:0000313" key="3">
    <source>
        <dbReference type="EMBL" id="KIW07171.1"/>
    </source>
</evidence>
<evidence type="ECO:0000256" key="1">
    <source>
        <dbReference type="SAM" id="MobiDB-lite"/>
    </source>
</evidence>
<feature type="transmembrane region" description="Helical" evidence="2">
    <location>
        <begin position="194"/>
        <end position="217"/>
    </location>
</feature>
<evidence type="ECO:0000313" key="4">
    <source>
        <dbReference type="Proteomes" id="UP000053259"/>
    </source>
</evidence>
<dbReference type="PANTHER" id="PTHR28019">
    <property type="entry name" value="CELL MEMBRANE PROTEIN YLR413W-RELATED"/>
    <property type="match status" value="1"/>
</dbReference>
<protein>
    <recommendedName>
        <fullName evidence="5">Integral membrane protein</fullName>
    </recommendedName>
</protein>
<feature type="transmembrane region" description="Helical" evidence="2">
    <location>
        <begin position="243"/>
        <end position="263"/>
    </location>
</feature>
<dbReference type="PANTHER" id="PTHR28019:SF3">
    <property type="entry name" value="INTEGRAL MEMBRANE PROTEIN (AFU_ORTHOLOGUE AFUA_6G07470)"/>
    <property type="match status" value="1"/>
</dbReference>
<feature type="transmembrane region" description="Helical" evidence="2">
    <location>
        <begin position="7"/>
        <end position="32"/>
    </location>
</feature>
<feature type="transmembrane region" description="Helical" evidence="2">
    <location>
        <begin position="160"/>
        <end position="182"/>
    </location>
</feature>
<sequence>MGKLGRIACITTPMVLTVISFILLVVVFLGGWNKNDSNLSSLYYFKADTTGFKSNITESGVLSINLPGSADDQLRNFLNQLTSSNAKKNLSDIYEVYLWNYCSGSKESDGSVKLTYCSAREARYWFNPVEVWGLNNSGVADLVPKEIQHGLNIYKAVSNWMFVAYTIAFFATLANIIVGLLAICSRWGSCVTTIVSSVATLFTFLSALTSTILFSVLTGTFNSVLKTYGIKLSVGTKMMSVDWLAFAASLAATLFWTVSICCCSGKSDRKRRDGEKGYGGGKGYQPLGDSRGSYAQPPTNVEMSSFGAHGPYGGRETAYEPFRHS</sequence>
<proteinExistence type="predicted"/>